<keyword evidence="2" id="KW-0472">Membrane</keyword>
<proteinExistence type="predicted"/>
<accession>B8BK37</accession>
<evidence type="ECO:0000313" key="3">
    <source>
        <dbReference type="EMBL" id="EEC68023.1"/>
    </source>
</evidence>
<name>B8BK37_ORYSI</name>
<dbReference type="Gramene" id="BGIOSGA034137-TA">
    <property type="protein sequence ID" value="BGIOSGA034137-PA"/>
    <property type="gene ID" value="BGIOSGA034137"/>
</dbReference>
<sequence length="135" mass="14759">MTAITKEAAATTNMKEATTMATTTILFVLSFTDSLSYLGFHVRSVDKRESSRSYLYWGAMPSHPILSPLPDLSEGRKLPPGRTDRGRRIRPSCGAGSTALGPRAVECDYRPRPRHDRRHRAAGGGARISVDLCGL</sequence>
<feature type="compositionally biased region" description="Basic and acidic residues" evidence="1">
    <location>
        <begin position="73"/>
        <end position="86"/>
    </location>
</feature>
<organism evidence="3 4">
    <name type="scientific">Oryza sativa subsp. indica</name>
    <name type="common">Rice</name>
    <dbReference type="NCBI Taxonomy" id="39946"/>
    <lineage>
        <taxon>Eukaryota</taxon>
        <taxon>Viridiplantae</taxon>
        <taxon>Streptophyta</taxon>
        <taxon>Embryophyta</taxon>
        <taxon>Tracheophyta</taxon>
        <taxon>Spermatophyta</taxon>
        <taxon>Magnoliopsida</taxon>
        <taxon>Liliopsida</taxon>
        <taxon>Poales</taxon>
        <taxon>Poaceae</taxon>
        <taxon>BOP clade</taxon>
        <taxon>Oryzoideae</taxon>
        <taxon>Oryzeae</taxon>
        <taxon>Oryzinae</taxon>
        <taxon>Oryza</taxon>
        <taxon>Oryza sativa</taxon>
    </lineage>
</organism>
<gene>
    <name evidence="3" type="ORF">OsI_35830</name>
</gene>
<dbReference type="EMBL" id="CM000136">
    <property type="protein sequence ID" value="EEC68023.1"/>
    <property type="molecule type" value="Genomic_DNA"/>
</dbReference>
<dbReference type="Proteomes" id="UP000007015">
    <property type="component" value="Chromosome 11"/>
</dbReference>
<dbReference type="HOGENOM" id="CLU_1889195_0_0_1"/>
<protein>
    <submittedName>
        <fullName evidence="3">Uncharacterized protein</fullName>
    </submittedName>
</protein>
<feature type="region of interest" description="Disordered" evidence="1">
    <location>
        <begin position="68"/>
        <end position="99"/>
    </location>
</feature>
<dbReference type="AlphaFoldDB" id="B8BK37"/>
<evidence type="ECO:0000256" key="1">
    <source>
        <dbReference type="SAM" id="MobiDB-lite"/>
    </source>
</evidence>
<keyword evidence="4" id="KW-1185">Reference proteome</keyword>
<evidence type="ECO:0000256" key="2">
    <source>
        <dbReference type="SAM" id="Phobius"/>
    </source>
</evidence>
<feature type="transmembrane region" description="Helical" evidence="2">
    <location>
        <begin position="20"/>
        <end position="40"/>
    </location>
</feature>
<keyword evidence="2" id="KW-0812">Transmembrane</keyword>
<reference evidence="3 4" key="1">
    <citation type="journal article" date="2005" name="PLoS Biol.">
        <title>The genomes of Oryza sativa: a history of duplications.</title>
        <authorList>
            <person name="Yu J."/>
            <person name="Wang J."/>
            <person name="Lin W."/>
            <person name="Li S."/>
            <person name="Li H."/>
            <person name="Zhou J."/>
            <person name="Ni P."/>
            <person name="Dong W."/>
            <person name="Hu S."/>
            <person name="Zeng C."/>
            <person name="Zhang J."/>
            <person name="Zhang Y."/>
            <person name="Li R."/>
            <person name="Xu Z."/>
            <person name="Li S."/>
            <person name="Li X."/>
            <person name="Zheng H."/>
            <person name="Cong L."/>
            <person name="Lin L."/>
            <person name="Yin J."/>
            <person name="Geng J."/>
            <person name="Li G."/>
            <person name="Shi J."/>
            <person name="Liu J."/>
            <person name="Lv H."/>
            <person name="Li J."/>
            <person name="Wang J."/>
            <person name="Deng Y."/>
            <person name="Ran L."/>
            <person name="Shi X."/>
            <person name="Wang X."/>
            <person name="Wu Q."/>
            <person name="Li C."/>
            <person name="Ren X."/>
            <person name="Wang J."/>
            <person name="Wang X."/>
            <person name="Li D."/>
            <person name="Liu D."/>
            <person name="Zhang X."/>
            <person name="Ji Z."/>
            <person name="Zhao W."/>
            <person name="Sun Y."/>
            <person name="Zhang Z."/>
            <person name="Bao J."/>
            <person name="Han Y."/>
            <person name="Dong L."/>
            <person name="Ji J."/>
            <person name="Chen P."/>
            <person name="Wu S."/>
            <person name="Liu J."/>
            <person name="Xiao Y."/>
            <person name="Bu D."/>
            <person name="Tan J."/>
            <person name="Yang L."/>
            <person name="Ye C."/>
            <person name="Zhang J."/>
            <person name="Xu J."/>
            <person name="Zhou Y."/>
            <person name="Yu Y."/>
            <person name="Zhang B."/>
            <person name="Zhuang S."/>
            <person name="Wei H."/>
            <person name="Liu B."/>
            <person name="Lei M."/>
            <person name="Yu H."/>
            <person name="Li Y."/>
            <person name="Xu H."/>
            <person name="Wei S."/>
            <person name="He X."/>
            <person name="Fang L."/>
            <person name="Zhang Z."/>
            <person name="Zhang Y."/>
            <person name="Huang X."/>
            <person name="Su Z."/>
            <person name="Tong W."/>
            <person name="Li J."/>
            <person name="Tong Z."/>
            <person name="Li S."/>
            <person name="Ye J."/>
            <person name="Wang L."/>
            <person name="Fang L."/>
            <person name="Lei T."/>
            <person name="Chen C."/>
            <person name="Chen H."/>
            <person name="Xu Z."/>
            <person name="Li H."/>
            <person name="Huang H."/>
            <person name="Zhang F."/>
            <person name="Xu H."/>
            <person name="Li N."/>
            <person name="Zhao C."/>
            <person name="Li S."/>
            <person name="Dong L."/>
            <person name="Huang Y."/>
            <person name="Li L."/>
            <person name="Xi Y."/>
            <person name="Qi Q."/>
            <person name="Li W."/>
            <person name="Zhang B."/>
            <person name="Hu W."/>
            <person name="Zhang Y."/>
            <person name="Tian X."/>
            <person name="Jiao Y."/>
            <person name="Liang X."/>
            <person name="Jin J."/>
            <person name="Gao L."/>
            <person name="Zheng W."/>
            <person name="Hao B."/>
            <person name="Liu S."/>
            <person name="Wang W."/>
            <person name="Yuan L."/>
            <person name="Cao M."/>
            <person name="McDermott J."/>
            <person name="Samudrala R."/>
            <person name="Wang J."/>
            <person name="Wong G.K."/>
            <person name="Yang H."/>
        </authorList>
    </citation>
    <scope>NUCLEOTIDE SEQUENCE [LARGE SCALE GENOMIC DNA]</scope>
    <source>
        <strain evidence="4">cv. 93-11</strain>
    </source>
</reference>
<evidence type="ECO:0000313" key="4">
    <source>
        <dbReference type="Proteomes" id="UP000007015"/>
    </source>
</evidence>
<keyword evidence="2" id="KW-1133">Transmembrane helix</keyword>